<dbReference type="Proteomes" id="UP000295325">
    <property type="component" value="Unassembled WGS sequence"/>
</dbReference>
<keyword evidence="7" id="KW-0479">Metal-binding</keyword>
<comment type="subunit">
    <text evidence="4">Homodimer.</text>
</comment>
<dbReference type="Gene3D" id="3.40.718.10">
    <property type="entry name" value="Isopropylmalate Dehydrogenase"/>
    <property type="match status" value="1"/>
</dbReference>
<dbReference type="GO" id="GO:0051287">
    <property type="term" value="F:NAD binding"/>
    <property type="evidence" value="ECO:0007669"/>
    <property type="project" value="InterPro"/>
</dbReference>
<evidence type="ECO:0000256" key="8">
    <source>
        <dbReference type="ARBA" id="ARBA00023002"/>
    </source>
</evidence>
<evidence type="ECO:0000256" key="5">
    <source>
        <dbReference type="ARBA" id="ARBA00012116"/>
    </source>
</evidence>
<protein>
    <recommendedName>
        <fullName evidence="6">Putative D-threonate 4-phosphate dehydrogenase</fullName>
        <ecNumber evidence="5">1.1.1.408</ecNumber>
    </recommendedName>
</protein>
<dbReference type="InterPro" id="IPR005255">
    <property type="entry name" value="PdxA_fam"/>
</dbReference>
<keyword evidence="10" id="KW-0119">Carbohydrate metabolism</keyword>
<keyword evidence="9" id="KW-0520">NAD</keyword>
<dbReference type="AlphaFoldDB" id="A0A4R7KTX3"/>
<gene>
    <name evidence="12" type="ORF">EDD71_10364</name>
</gene>
<dbReference type="GO" id="GO:0046872">
    <property type="term" value="F:metal ion binding"/>
    <property type="evidence" value="ECO:0007669"/>
    <property type="project" value="UniProtKB-KW"/>
</dbReference>
<organism evidence="12 13">
    <name type="scientific">Fonticella tunisiensis</name>
    <dbReference type="NCBI Taxonomy" id="1096341"/>
    <lineage>
        <taxon>Bacteria</taxon>
        <taxon>Bacillati</taxon>
        <taxon>Bacillota</taxon>
        <taxon>Clostridia</taxon>
        <taxon>Eubacteriales</taxon>
        <taxon>Clostridiaceae</taxon>
        <taxon>Fonticella</taxon>
    </lineage>
</organism>
<evidence type="ECO:0000256" key="7">
    <source>
        <dbReference type="ARBA" id="ARBA00022723"/>
    </source>
</evidence>
<accession>A0A4R7KTX3</accession>
<evidence type="ECO:0000313" key="12">
    <source>
        <dbReference type="EMBL" id="TDT62791.1"/>
    </source>
</evidence>
<evidence type="ECO:0000256" key="4">
    <source>
        <dbReference type="ARBA" id="ARBA00011738"/>
    </source>
</evidence>
<sequence>MYLIGITMGDPAGVGPEVTLKAITSKHSFKAQYVIYGSVKVIEYYRNLLGIELPVNKISRAGDYKGGRINVIDVVDIAMEDFEIGKVSPKCGDAAFRYVEAAVKDALEGDIRAVVTAPLNKEALHLGGHNFDGHTEIFAKLTNTSKYSMMLFGGPLKVIHVSTHTSLRNACDRVKKERVFDVINLANDTLKKMGIKEPRIAVAGLNPHAGESGIFGDEEIKEITPAIEMARENGINAEGPVPPDTVFLKAVKGKYDIVVVMYHDQGHIPVKLLGFDTGVNMTVGLPIIRTSVDHGTAFDIAGKGIADEKSMIEAMKTAEMFN</sequence>
<dbReference type="OrthoDB" id="9801783at2"/>
<evidence type="ECO:0000256" key="11">
    <source>
        <dbReference type="ARBA" id="ARBA00049355"/>
    </source>
</evidence>
<evidence type="ECO:0000256" key="10">
    <source>
        <dbReference type="ARBA" id="ARBA00023277"/>
    </source>
</evidence>
<comment type="caution">
    <text evidence="12">The sequence shown here is derived from an EMBL/GenBank/DDBJ whole genome shotgun (WGS) entry which is preliminary data.</text>
</comment>
<proteinExistence type="inferred from homology"/>
<dbReference type="PANTHER" id="PTHR30004:SF6">
    <property type="entry name" value="D-THREONATE 4-PHOSPHATE DEHYDROGENASE"/>
    <property type="match status" value="1"/>
</dbReference>
<comment type="catalytic activity">
    <reaction evidence="11">
        <text>4-O-phospho-D-threonate + NAD(+) = dihydroxyacetone phosphate + CO2 + NADH</text>
        <dbReference type="Rhea" id="RHEA:52396"/>
        <dbReference type="ChEBI" id="CHEBI:16526"/>
        <dbReference type="ChEBI" id="CHEBI:57540"/>
        <dbReference type="ChEBI" id="CHEBI:57642"/>
        <dbReference type="ChEBI" id="CHEBI:57945"/>
        <dbReference type="ChEBI" id="CHEBI:136590"/>
        <dbReference type="EC" id="1.1.1.408"/>
    </reaction>
</comment>
<name>A0A4R7KTX3_9CLOT</name>
<evidence type="ECO:0000313" key="13">
    <source>
        <dbReference type="Proteomes" id="UP000295325"/>
    </source>
</evidence>
<dbReference type="EC" id="1.1.1.408" evidence="5"/>
<evidence type="ECO:0000256" key="6">
    <source>
        <dbReference type="ARBA" id="ARBA00016951"/>
    </source>
</evidence>
<dbReference type="GO" id="GO:0016491">
    <property type="term" value="F:oxidoreductase activity"/>
    <property type="evidence" value="ECO:0007669"/>
    <property type="project" value="UniProtKB-KW"/>
</dbReference>
<dbReference type="SUPFAM" id="SSF53659">
    <property type="entry name" value="Isocitrate/Isopropylmalate dehydrogenase-like"/>
    <property type="match status" value="1"/>
</dbReference>
<dbReference type="Pfam" id="PF04166">
    <property type="entry name" value="PdxA"/>
    <property type="match status" value="1"/>
</dbReference>
<comment type="similarity">
    <text evidence="3">Belongs to the PdxA family. PdxA2 subfamily.</text>
</comment>
<keyword evidence="13" id="KW-1185">Reference proteome</keyword>
<comment type="cofactor">
    <cofactor evidence="1">
        <name>a divalent metal cation</name>
        <dbReference type="ChEBI" id="CHEBI:60240"/>
    </cofactor>
</comment>
<evidence type="ECO:0000256" key="2">
    <source>
        <dbReference type="ARBA" id="ARBA00003324"/>
    </source>
</evidence>
<comment type="function">
    <text evidence="2">Catalyzes the NAD-dependent oxidation and subsequent decarboxylation of D-threonate 4-phosphate to produce dihydroxyacetone phosphate (DHAP).</text>
</comment>
<evidence type="ECO:0000256" key="3">
    <source>
        <dbReference type="ARBA" id="ARBA00009464"/>
    </source>
</evidence>
<evidence type="ECO:0000256" key="9">
    <source>
        <dbReference type="ARBA" id="ARBA00023027"/>
    </source>
</evidence>
<reference evidence="12 13" key="1">
    <citation type="submission" date="2019-03" db="EMBL/GenBank/DDBJ databases">
        <title>Genomic Encyclopedia of Type Strains, Phase IV (KMG-IV): sequencing the most valuable type-strain genomes for metagenomic binning, comparative biology and taxonomic classification.</title>
        <authorList>
            <person name="Goeker M."/>
        </authorList>
    </citation>
    <scope>NUCLEOTIDE SEQUENCE [LARGE SCALE GENOMIC DNA]</scope>
    <source>
        <strain evidence="12 13">DSM 24455</strain>
    </source>
</reference>
<dbReference type="PANTHER" id="PTHR30004">
    <property type="entry name" value="4-HYDROXYTHREONINE-4-PHOSPHATE DEHYDROGENASE"/>
    <property type="match status" value="1"/>
</dbReference>
<keyword evidence="8" id="KW-0560">Oxidoreductase</keyword>
<evidence type="ECO:0000256" key="1">
    <source>
        <dbReference type="ARBA" id="ARBA00001968"/>
    </source>
</evidence>
<dbReference type="RefSeq" id="WP_133627193.1">
    <property type="nucleotide sequence ID" value="NZ_SOAZ01000003.1"/>
</dbReference>
<dbReference type="EMBL" id="SOAZ01000003">
    <property type="protein sequence ID" value="TDT62791.1"/>
    <property type="molecule type" value="Genomic_DNA"/>
</dbReference>
<dbReference type="NCBIfam" id="TIGR00557">
    <property type="entry name" value="pdxA"/>
    <property type="match status" value="1"/>
</dbReference>